<dbReference type="AlphaFoldDB" id="A0A8J4ULS7"/>
<dbReference type="Proteomes" id="UP000727407">
    <property type="component" value="Unassembled WGS sequence"/>
</dbReference>
<organism evidence="2 3">
    <name type="scientific">Clarias magur</name>
    <name type="common">Asian catfish</name>
    <name type="synonym">Macropteronotus magur</name>
    <dbReference type="NCBI Taxonomy" id="1594786"/>
    <lineage>
        <taxon>Eukaryota</taxon>
        <taxon>Metazoa</taxon>
        <taxon>Chordata</taxon>
        <taxon>Craniata</taxon>
        <taxon>Vertebrata</taxon>
        <taxon>Euteleostomi</taxon>
        <taxon>Actinopterygii</taxon>
        <taxon>Neopterygii</taxon>
        <taxon>Teleostei</taxon>
        <taxon>Ostariophysi</taxon>
        <taxon>Siluriformes</taxon>
        <taxon>Clariidae</taxon>
        <taxon>Clarias</taxon>
    </lineage>
</organism>
<evidence type="ECO:0000313" key="2">
    <source>
        <dbReference type="EMBL" id="KAF5904599.1"/>
    </source>
</evidence>
<accession>A0A8J4ULS7</accession>
<keyword evidence="1" id="KW-1133">Transmembrane helix</keyword>
<protein>
    <submittedName>
        <fullName evidence="2">Uncharacterized protein</fullName>
    </submittedName>
</protein>
<keyword evidence="3" id="KW-1185">Reference proteome</keyword>
<evidence type="ECO:0000313" key="3">
    <source>
        <dbReference type="Proteomes" id="UP000727407"/>
    </source>
</evidence>
<name>A0A8J4ULS7_CLAMG</name>
<sequence length="138" mass="15573">PPQDGLSFLCTVLILTYSVVSVYFSDYTWGLQQSLSAHAHTHKYAPSPKRQINNGKTRTTHNYEVCKREKQLGISWRNGSITSTPPPPLPFKTFGLSRPPSVGVYLERFSKTQLSVAIFQQGERVTSEHIPARRTKLL</sequence>
<feature type="non-terminal residue" evidence="2">
    <location>
        <position position="1"/>
    </location>
</feature>
<keyword evidence="1" id="KW-0472">Membrane</keyword>
<reference evidence="2" key="1">
    <citation type="submission" date="2020-07" db="EMBL/GenBank/DDBJ databases">
        <title>Clarias magur genome sequencing, assembly and annotation.</title>
        <authorList>
            <person name="Kushwaha B."/>
            <person name="Kumar R."/>
            <person name="Das P."/>
            <person name="Joshi C.G."/>
            <person name="Kumar D."/>
            <person name="Nagpure N.S."/>
            <person name="Pandey M."/>
            <person name="Agarwal S."/>
            <person name="Srivastava S."/>
            <person name="Singh M."/>
            <person name="Sahoo L."/>
            <person name="Jayasankar P."/>
            <person name="Meher P.K."/>
            <person name="Koringa P.G."/>
            <person name="Iquebal M.A."/>
            <person name="Das S.P."/>
            <person name="Bit A."/>
            <person name="Patnaik S."/>
            <person name="Patel N."/>
            <person name="Shah T.M."/>
            <person name="Hinsu A."/>
            <person name="Jena J.K."/>
        </authorList>
    </citation>
    <scope>NUCLEOTIDE SEQUENCE</scope>
    <source>
        <strain evidence="2">CIFAMagur01</strain>
        <tissue evidence="2">Testis</tissue>
    </source>
</reference>
<keyword evidence="1" id="KW-0812">Transmembrane</keyword>
<gene>
    <name evidence="2" type="ORF">DAT39_005675</name>
</gene>
<proteinExistence type="predicted"/>
<comment type="caution">
    <text evidence="2">The sequence shown here is derived from an EMBL/GenBank/DDBJ whole genome shotgun (WGS) entry which is preliminary data.</text>
</comment>
<feature type="transmembrane region" description="Helical" evidence="1">
    <location>
        <begin position="6"/>
        <end position="24"/>
    </location>
</feature>
<evidence type="ECO:0000256" key="1">
    <source>
        <dbReference type="SAM" id="Phobius"/>
    </source>
</evidence>
<dbReference type="EMBL" id="QNUK01000055">
    <property type="protein sequence ID" value="KAF5904599.1"/>
    <property type="molecule type" value="Genomic_DNA"/>
</dbReference>